<name>C1BEA9_RHOOB</name>
<dbReference type="AlphaFoldDB" id="C1BEA9"/>
<dbReference type="PATRIC" id="fig|632772.20.peg.7627"/>
<gene>
    <name evidence="2" type="ordered locus">ROP_pKNR-00570</name>
</gene>
<feature type="region of interest" description="Disordered" evidence="1">
    <location>
        <begin position="54"/>
        <end position="81"/>
    </location>
</feature>
<organism evidence="2 3">
    <name type="scientific">Rhodococcus opacus (strain B4)</name>
    <dbReference type="NCBI Taxonomy" id="632772"/>
    <lineage>
        <taxon>Bacteria</taxon>
        <taxon>Bacillati</taxon>
        <taxon>Actinomycetota</taxon>
        <taxon>Actinomycetes</taxon>
        <taxon>Mycobacteriales</taxon>
        <taxon>Nocardiaceae</taxon>
        <taxon>Rhodococcus</taxon>
    </lineage>
</organism>
<dbReference type="Proteomes" id="UP000002212">
    <property type="component" value="Plasmid pKNR"/>
</dbReference>
<dbReference type="HOGENOM" id="CLU_2156386_0_0_11"/>
<dbReference type="KEGG" id="rop:ROP_pKNR-00570"/>
<evidence type="ECO:0000256" key="1">
    <source>
        <dbReference type="SAM" id="MobiDB-lite"/>
    </source>
</evidence>
<geneLocation type="plasmid" evidence="2 3">
    <name>pKNR</name>
</geneLocation>
<feature type="compositionally biased region" description="Polar residues" evidence="1">
    <location>
        <begin position="68"/>
        <end position="79"/>
    </location>
</feature>
<evidence type="ECO:0000313" key="3">
    <source>
        <dbReference type="Proteomes" id="UP000002212"/>
    </source>
</evidence>
<protein>
    <submittedName>
        <fullName evidence="2">Uncharacterized protein</fullName>
    </submittedName>
</protein>
<proteinExistence type="predicted"/>
<keyword evidence="2" id="KW-0614">Plasmid</keyword>
<reference evidence="2 3" key="1">
    <citation type="submission" date="2009-03" db="EMBL/GenBank/DDBJ databases">
        <title>Comparison of the complete genome sequences of Rhodococcus erythropolis PR4 and Rhodococcus opacus B4.</title>
        <authorList>
            <person name="Takarada H."/>
            <person name="Sekine M."/>
            <person name="Hosoyama A."/>
            <person name="Yamada R."/>
            <person name="Fujisawa T."/>
            <person name="Omata S."/>
            <person name="Shimizu A."/>
            <person name="Tsukatani N."/>
            <person name="Tanikawa S."/>
            <person name="Fujita N."/>
            <person name="Harayama S."/>
        </authorList>
    </citation>
    <scope>NUCLEOTIDE SEQUENCE [LARGE SCALE GENOMIC DNA]</scope>
    <source>
        <strain evidence="2 3">B4</strain>
        <plasmid evidence="2 3">pKNR</plasmid>
    </source>
</reference>
<sequence>MTEPGNQLSQLDLFISCAVPTCDFPVVEPGDVCTGCQDEFGHMLRARPAAPCVSPQLDPAHSAGIPEQNRTSRTSSATDELTRSQRCWLCEERRTCTKVRGRWECRGCTRG</sequence>
<accession>C1BEA9</accession>
<dbReference type="EMBL" id="AP011118">
    <property type="protein sequence ID" value="BAH56149.1"/>
    <property type="molecule type" value="Genomic_DNA"/>
</dbReference>
<evidence type="ECO:0000313" key="2">
    <source>
        <dbReference type="EMBL" id="BAH56149.1"/>
    </source>
</evidence>